<reference evidence="2" key="1">
    <citation type="submission" date="2021-03" db="EMBL/GenBank/DDBJ databases">
        <authorList>
            <person name="Kanchanasin P."/>
            <person name="Saeng-In P."/>
            <person name="Phongsopitanun W."/>
            <person name="Yuki M."/>
            <person name="Kudo T."/>
            <person name="Ohkuma M."/>
            <person name="Tanasupawat S."/>
        </authorList>
    </citation>
    <scope>NUCLEOTIDE SEQUENCE</scope>
    <source>
        <strain evidence="2">GKU 128</strain>
    </source>
</reference>
<evidence type="ECO:0000313" key="2">
    <source>
        <dbReference type="EMBL" id="MBO2449665.1"/>
    </source>
</evidence>
<proteinExistence type="predicted"/>
<evidence type="ECO:0000313" key="3">
    <source>
        <dbReference type="Proteomes" id="UP000669179"/>
    </source>
</evidence>
<accession>A0A939TB15</accession>
<name>A0A939TB15_9ACTN</name>
<keyword evidence="3" id="KW-1185">Reference proteome</keyword>
<comment type="caution">
    <text evidence="2">The sequence shown here is derived from an EMBL/GenBank/DDBJ whole genome shotgun (WGS) entry which is preliminary data.</text>
</comment>
<organism evidence="2 3">
    <name type="scientific">Actinomadura barringtoniae</name>
    <dbReference type="NCBI Taxonomy" id="1427535"/>
    <lineage>
        <taxon>Bacteria</taxon>
        <taxon>Bacillati</taxon>
        <taxon>Actinomycetota</taxon>
        <taxon>Actinomycetes</taxon>
        <taxon>Streptosporangiales</taxon>
        <taxon>Thermomonosporaceae</taxon>
        <taxon>Actinomadura</taxon>
    </lineage>
</organism>
<dbReference type="EMBL" id="JAGEOJ010000008">
    <property type="protein sequence ID" value="MBO2449665.1"/>
    <property type="molecule type" value="Genomic_DNA"/>
</dbReference>
<dbReference type="AlphaFoldDB" id="A0A939TB15"/>
<gene>
    <name evidence="2" type="ORF">J4573_21365</name>
</gene>
<dbReference type="Proteomes" id="UP000669179">
    <property type="component" value="Unassembled WGS sequence"/>
</dbReference>
<feature type="region of interest" description="Disordered" evidence="1">
    <location>
        <begin position="1"/>
        <end position="59"/>
    </location>
</feature>
<feature type="compositionally biased region" description="Polar residues" evidence="1">
    <location>
        <begin position="32"/>
        <end position="41"/>
    </location>
</feature>
<evidence type="ECO:0000256" key="1">
    <source>
        <dbReference type="SAM" id="MobiDB-lite"/>
    </source>
</evidence>
<protein>
    <submittedName>
        <fullName evidence="2">Uncharacterized protein</fullName>
    </submittedName>
</protein>
<dbReference type="RefSeq" id="WP_208257541.1">
    <property type="nucleotide sequence ID" value="NZ_JAGEOJ010000008.1"/>
</dbReference>
<sequence>MSKVRGGKQGDKQGDKGPVLRQGKRDKKSESSARSTQPQRSGRQRIARQNLPLRRGQGR</sequence>